<dbReference type="Proteomes" id="UP000013827">
    <property type="component" value="Unassembled WGS sequence"/>
</dbReference>
<evidence type="ECO:0000313" key="3">
    <source>
        <dbReference type="Proteomes" id="UP000013827"/>
    </source>
</evidence>
<dbReference type="GeneID" id="17275384"/>
<dbReference type="InterPro" id="IPR011032">
    <property type="entry name" value="GroES-like_sf"/>
</dbReference>
<dbReference type="Gene3D" id="3.90.180.10">
    <property type="entry name" value="Medium-chain alcohol dehydrogenases, catalytic domain"/>
    <property type="match status" value="1"/>
</dbReference>
<dbReference type="InterPro" id="IPR013154">
    <property type="entry name" value="ADH-like_N"/>
</dbReference>
<dbReference type="HOGENOM" id="CLU_026673_3_3_1"/>
<accession>A0A0D3K2X5</accession>
<sequence>MKAVCQAGYGGAEQLSVQEVPLPKLEASSVLVRIVAVSVNAGDHHMLTGRPFLIRVAVGRQAIPGMDFSGVVHAVGSGVECNFSEGDEVFGTADTKCGAFAEYISVPATNLVRKPEKVTWEEAAALPTAGMTALQSLRTGRPVETGGRVLINGASSGVGTFAVQLAKLMGANVTGVCSTANVAMVRSLGADAVVDYKKESVEQAAAAAGERYDKIIDAVGRLGWHRLLKPKGSHVAVALPNPESECVPCSLCAIACSPWCCCCLSSSKSHMFMQEVRAADMDELAKMVADGQLRPVLGLRLVGISEVPDALAGHSETLGQGHRTGKTVVSLRGVHSESMERE</sequence>
<dbReference type="InterPro" id="IPR020843">
    <property type="entry name" value="ER"/>
</dbReference>
<dbReference type="EnsemblProtists" id="EOD30110">
    <property type="protein sequence ID" value="EOD30110"/>
    <property type="gene ID" value="EMIHUDRAFT_415375"/>
</dbReference>
<dbReference type="AlphaFoldDB" id="A0A0D3K2X5"/>
<dbReference type="GO" id="GO:0016491">
    <property type="term" value="F:oxidoreductase activity"/>
    <property type="evidence" value="ECO:0007669"/>
    <property type="project" value="InterPro"/>
</dbReference>
<evidence type="ECO:0000259" key="1">
    <source>
        <dbReference type="SMART" id="SM00829"/>
    </source>
</evidence>
<dbReference type="PANTHER" id="PTHR11695">
    <property type="entry name" value="ALCOHOL DEHYDROGENASE RELATED"/>
    <property type="match status" value="1"/>
</dbReference>
<dbReference type="KEGG" id="ehx:EMIHUDRAFT_415375"/>
<dbReference type="PANTHER" id="PTHR11695:SF294">
    <property type="entry name" value="RETICULON-4-INTERACTING PROTEIN 1, MITOCHONDRIAL"/>
    <property type="match status" value="1"/>
</dbReference>
<organism evidence="2 3">
    <name type="scientific">Emiliania huxleyi (strain CCMP1516)</name>
    <dbReference type="NCBI Taxonomy" id="280463"/>
    <lineage>
        <taxon>Eukaryota</taxon>
        <taxon>Haptista</taxon>
        <taxon>Haptophyta</taxon>
        <taxon>Prymnesiophyceae</taxon>
        <taxon>Isochrysidales</taxon>
        <taxon>Noelaerhabdaceae</taxon>
        <taxon>Emiliania</taxon>
    </lineage>
</organism>
<keyword evidence="3" id="KW-1185">Reference proteome</keyword>
<dbReference type="CDD" id="cd08267">
    <property type="entry name" value="MDR1"/>
    <property type="match status" value="1"/>
</dbReference>
<reference evidence="2" key="2">
    <citation type="submission" date="2024-10" db="UniProtKB">
        <authorList>
            <consortium name="EnsemblProtists"/>
        </authorList>
    </citation>
    <scope>IDENTIFICATION</scope>
</reference>
<dbReference type="OMA" id="AWEKSMG"/>
<dbReference type="InterPro" id="IPR050700">
    <property type="entry name" value="YIM1/Zinc_Alcohol_DH_Fams"/>
</dbReference>
<name>A0A0D3K2X5_EMIH1</name>
<dbReference type="Pfam" id="PF08240">
    <property type="entry name" value="ADH_N"/>
    <property type="match status" value="1"/>
</dbReference>
<dbReference type="InterPro" id="IPR036291">
    <property type="entry name" value="NAD(P)-bd_dom_sf"/>
</dbReference>
<dbReference type="SUPFAM" id="SSF51735">
    <property type="entry name" value="NAD(P)-binding Rossmann-fold domains"/>
    <property type="match status" value="1"/>
</dbReference>
<feature type="domain" description="Enoyl reductase (ER)" evidence="1">
    <location>
        <begin position="10"/>
        <end position="329"/>
    </location>
</feature>
<dbReference type="InterPro" id="IPR013149">
    <property type="entry name" value="ADH-like_C"/>
</dbReference>
<dbReference type="eggNOG" id="KOG1198">
    <property type="taxonomic scope" value="Eukaryota"/>
</dbReference>
<protein>
    <recommendedName>
        <fullName evidence="1">Enoyl reductase (ER) domain-containing protein</fullName>
    </recommendedName>
</protein>
<reference evidence="3" key="1">
    <citation type="journal article" date="2013" name="Nature">
        <title>Pan genome of the phytoplankton Emiliania underpins its global distribution.</title>
        <authorList>
            <person name="Read B.A."/>
            <person name="Kegel J."/>
            <person name="Klute M.J."/>
            <person name="Kuo A."/>
            <person name="Lefebvre S.C."/>
            <person name="Maumus F."/>
            <person name="Mayer C."/>
            <person name="Miller J."/>
            <person name="Monier A."/>
            <person name="Salamov A."/>
            <person name="Young J."/>
            <person name="Aguilar M."/>
            <person name="Claverie J.M."/>
            <person name="Frickenhaus S."/>
            <person name="Gonzalez K."/>
            <person name="Herman E.K."/>
            <person name="Lin Y.C."/>
            <person name="Napier J."/>
            <person name="Ogata H."/>
            <person name="Sarno A.F."/>
            <person name="Shmutz J."/>
            <person name="Schroeder D."/>
            <person name="de Vargas C."/>
            <person name="Verret F."/>
            <person name="von Dassow P."/>
            <person name="Valentin K."/>
            <person name="Van de Peer Y."/>
            <person name="Wheeler G."/>
            <person name="Dacks J.B."/>
            <person name="Delwiche C.F."/>
            <person name="Dyhrman S.T."/>
            <person name="Glockner G."/>
            <person name="John U."/>
            <person name="Richards T."/>
            <person name="Worden A.Z."/>
            <person name="Zhang X."/>
            <person name="Grigoriev I.V."/>
            <person name="Allen A.E."/>
            <person name="Bidle K."/>
            <person name="Borodovsky M."/>
            <person name="Bowler C."/>
            <person name="Brownlee C."/>
            <person name="Cock J.M."/>
            <person name="Elias M."/>
            <person name="Gladyshev V.N."/>
            <person name="Groth M."/>
            <person name="Guda C."/>
            <person name="Hadaegh A."/>
            <person name="Iglesias-Rodriguez M.D."/>
            <person name="Jenkins J."/>
            <person name="Jones B.M."/>
            <person name="Lawson T."/>
            <person name="Leese F."/>
            <person name="Lindquist E."/>
            <person name="Lobanov A."/>
            <person name="Lomsadze A."/>
            <person name="Malik S.B."/>
            <person name="Marsh M.E."/>
            <person name="Mackinder L."/>
            <person name="Mock T."/>
            <person name="Mueller-Roeber B."/>
            <person name="Pagarete A."/>
            <person name="Parker M."/>
            <person name="Probert I."/>
            <person name="Quesneville H."/>
            <person name="Raines C."/>
            <person name="Rensing S.A."/>
            <person name="Riano-Pachon D.M."/>
            <person name="Richier S."/>
            <person name="Rokitta S."/>
            <person name="Shiraiwa Y."/>
            <person name="Soanes D.M."/>
            <person name="van der Giezen M."/>
            <person name="Wahlund T.M."/>
            <person name="Williams B."/>
            <person name="Wilson W."/>
            <person name="Wolfe G."/>
            <person name="Wurch L.L."/>
        </authorList>
    </citation>
    <scope>NUCLEOTIDE SEQUENCE</scope>
</reference>
<evidence type="ECO:0000313" key="2">
    <source>
        <dbReference type="EnsemblProtists" id="EOD30110"/>
    </source>
</evidence>
<dbReference type="PaxDb" id="2903-EOD30110"/>
<dbReference type="SMART" id="SM00829">
    <property type="entry name" value="PKS_ER"/>
    <property type="match status" value="1"/>
</dbReference>
<dbReference type="Pfam" id="PF00107">
    <property type="entry name" value="ADH_zinc_N"/>
    <property type="match status" value="1"/>
</dbReference>
<dbReference type="RefSeq" id="XP_005782539.1">
    <property type="nucleotide sequence ID" value="XM_005782482.1"/>
</dbReference>
<dbReference type="SUPFAM" id="SSF50129">
    <property type="entry name" value="GroES-like"/>
    <property type="match status" value="1"/>
</dbReference>
<dbReference type="Gene3D" id="3.40.50.720">
    <property type="entry name" value="NAD(P)-binding Rossmann-like Domain"/>
    <property type="match status" value="1"/>
</dbReference>
<proteinExistence type="predicted"/>